<dbReference type="Proteomes" id="UP000077266">
    <property type="component" value="Unassembled WGS sequence"/>
</dbReference>
<dbReference type="AlphaFoldDB" id="A0A165BYT2"/>
<organism evidence="2 3">
    <name type="scientific">Exidia glandulosa HHB12029</name>
    <dbReference type="NCBI Taxonomy" id="1314781"/>
    <lineage>
        <taxon>Eukaryota</taxon>
        <taxon>Fungi</taxon>
        <taxon>Dikarya</taxon>
        <taxon>Basidiomycota</taxon>
        <taxon>Agaricomycotina</taxon>
        <taxon>Agaricomycetes</taxon>
        <taxon>Auriculariales</taxon>
        <taxon>Exidiaceae</taxon>
        <taxon>Exidia</taxon>
    </lineage>
</organism>
<feature type="non-terminal residue" evidence="2">
    <location>
        <position position="115"/>
    </location>
</feature>
<keyword evidence="3" id="KW-1185">Reference proteome</keyword>
<feature type="region of interest" description="Disordered" evidence="1">
    <location>
        <begin position="94"/>
        <end position="115"/>
    </location>
</feature>
<dbReference type="SUPFAM" id="SSF51905">
    <property type="entry name" value="FAD/NAD(P)-binding domain"/>
    <property type="match status" value="1"/>
</dbReference>
<gene>
    <name evidence="2" type="ORF">EXIGLDRAFT_731201</name>
</gene>
<proteinExistence type="predicted"/>
<evidence type="ECO:0000313" key="2">
    <source>
        <dbReference type="EMBL" id="KZV81500.1"/>
    </source>
</evidence>
<sequence>MGAVVASSSWRRERLHIPASARQPSRLPYWAHKQGVTVIGDEANLMSTFAGAGANVAMVAGLELTKLWPPRRPVNGTRPSRSSRPLTKMCKIVGEADEGGPGRQMHSEVCGARQN</sequence>
<evidence type="ECO:0000256" key="1">
    <source>
        <dbReference type="SAM" id="MobiDB-lite"/>
    </source>
</evidence>
<dbReference type="EMBL" id="KV426388">
    <property type="protein sequence ID" value="KZV81500.1"/>
    <property type="molecule type" value="Genomic_DNA"/>
</dbReference>
<dbReference type="InParanoid" id="A0A165BYT2"/>
<accession>A0A165BYT2</accession>
<evidence type="ECO:0000313" key="3">
    <source>
        <dbReference type="Proteomes" id="UP000077266"/>
    </source>
</evidence>
<dbReference type="Gene3D" id="3.50.50.60">
    <property type="entry name" value="FAD/NAD(P)-binding domain"/>
    <property type="match status" value="1"/>
</dbReference>
<protein>
    <recommendedName>
        <fullName evidence="4">FAD-binding domain-containing protein</fullName>
    </recommendedName>
</protein>
<dbReference type="InterPro" id="IPR036188">
    <property type="entry name" value="FAD/NAD-bd_sf"/>
</dbReference>
<evidence type="ECO:0008006" key="4">
    <source>
        <dbReference type="Google" id="ProtNLM"/>
    </source>
</evidence>
<reference evidence="2 3" key="1">
    <citation type="journal article" date="2016" name="Mol. Biol. Evol.">
        <title>Comparative Genomics of Early-Diverging Mushroom-Forming Fungi Provides Insights into the Origins of Lignocellulose Decay Capabilities.</title>
        <authorList>
            <person name="Nagy L.G."/>
            <person name="Riley R."/>
            <person name="Tritt A."/>
            <person name="Adam C."/>
            <person name="Daum C."/>
            <person name="Floudas D."/>
            <person name="Sun H."/>
            <person name="Yadav J.S."/>
            <person name="Pangilinan J."/>
            <person name="Larsson K.H."/>
            <person name="Matsuura K."/>
            <person name="Barry K."/>
            <person name="Labutti K."/>
            <person name="Kuo R."/>
            <person name="Ohm R.A."/>
            <person name="Bhattacharya S.S."/>
            <person name="Shirouzu T."/>
            <person name="Yoshinaga Y."/>
            <person name="Martin F.M."/>
            <person name="Grigoriev I.V."/>
            <person name="Hibbett D.S."/>
        </authorList>
    </citation>
    <scope>NUCLEOTIDE SEQUENCE [LARGE SCALE GENOMIC DNA]</scope>
    <source>
        <strain evidence="2 3">HHB12029</strain>
    </source>
</reference>
<name>A0A165BYT2_EXIGL</name>